<dbReference type="VEuPathDB" id="VectorBase:MDOA003994"/>
<dbReference type="InterPro" id="IPR045851">
    <property type="entry name" value="AMP-bd_C_sf"/>
</dbReference>
<gene>
    <name evidence="6" type="primary">LOC101901419</name>
</gene>
<feature type="domain" description="AMP-binding enzyme C-terminal" evidence="4">
    <location>
        <begin position="457"/>
        <end position="535"/>
    </location>
</feature>
<name>A0A9J7I2Y7_MUSDO</name>
<evidence type="ECO:0000256" key="2">
    <source>
        <dbReference type="ARBA" id="ARBA00023140"/>
    </source>
</evidence>
<dbReference type="Gene3D" id="3.30.300.30">
    <property type="match status" value="1"/>
</dbReference>
<evidence type="ECO:0000256" key="1">
    <source>
        <dbReference type="ARBA" id="ARBA00004275"/>
    </source>
</evidence>
<dbReference type="InterPro" id="IPR000873">
    <property type="entry name" value="AMP-dep_synth/lig_dom"/>
</dbReference>
<keyword evidence="2" id="KW-0576">Peroxisome</keyword>
<dbReference type="Proteomes" id="UP001652621">
    <property type="component" value="Unplaced"/>
</dbReference>
<evidence type="ECO:0000259" key="4">
    <source>
        <dbReference type="Pfam" id="PF13193"/>
    </source>
</evidence>
<dbReference type="PANTHER" id="PTHR24096:SF353">
    <property type="entry name" value="GH16244P-RELATED"/>
    <property type="match status" value="1"/>
</dbReference>
<evidence type="ECO:0000313" key="5">
    <source>
        <dbReference type="Proteomes" id="UP001652621"/>
    </source>
</evidence>
<dbReference type="Pfam" id="PF13193">
    <property type="entry name" value="AMP-binding_C"/>
    <property type="match status" value="1"/>
</dbReference>
<accession>A0A9J7I2Y7</accession>
<dbReference type="GeneID" id="101901419"/>
<reference evidence="6" key="1">
    <citation type="submission" date="2025-08" db="UniProtKB">
        <authorList>
            <consortium name="RefSeq"/>
        </authorList>
    </citation>
    <scope>IDENTIFICATION</scope>
    <source>
        <strain evidence="6">Aabys</strain>
        <tissue evidence="6">Whole body</tissue>
    </source>
</reference>
<dbReference type="PANTHER" id="PTHR24096">
    <property type="entry name" value="LONG-CHAIN-FATTY-ACID--COA LIGASE"/>
    <property type="match status" value="1"/>
</dbReference>
<dbReference type="PROSITE" id="PS00455">
    <property type="entry name" value="AMP_BINDING"/>
    <property type="match status" value="1"/>
</dbReference>
<dbReference type="RefSeq" id="XP_005183350.2">
    <property type="nucleotide sequence ID" value="XM_005183293.4"/>
</dbReference>
<dbReference type="Gene3D" id="3.40.50.12780">
    <property type="entry name" value="N-terminal domain of ligase-like"/>
    <property type="match status" value="1"/>
</dbReference>
<evidence type="ECO:0000259" key="3">
    <source>
        <dbReference type="Pfam" id="PF00501"/>
    </source>
</evidence>
<organism evidence="5 6">
    <name type="scientific">Musca domestica</name>
    <name type="common">House fly</name>
    <dbReference type="NCBI Taxonomy" id="7370"/>
    <lineage>
        <taxon>Eukaryota</taxon>
        <taxon>Metazoa</taxon>
        <taxon>Ecdysozoa</taxon>
        <taxon>Arthropoda</taxon>
        <taxon>Hexapoda</taxon>
        <taxon>Insecta</taxon>
        <taxon>Pterygota</taxon>
        <taxon>Neoptera</taxon>
        <taxon>Endopterygota</taxon>
        <taxon>Diptera</taxon>
        <taxon>Brachycera</taxon>
        <taxon>Muscomorpha</taxon>
        <taxon>Muscoidea</taxon>
        <taxon>Muscidae</taxon>
        <taxon>Musca</taxon>
    </lineage>
</organism>
<dbReference type="InterPro" id="IPR025110">
    <property type="entry name" value="AMP-bd_C"/>
</dbReference>
<dbReference type="SUPFAM" id="SSF56801">
    <property type="entry name" value="Acetyl-CoA synthetase-like"/>
    <property type="match status" value="1"/>
</dbReference>
<keyword evidence="5" id="KW-1185">Reference proteome</keyword>
<evidence type="ECO:0000313" key="6">
    <source>
        <dbReference type="RefSeq" id="XP_005183350.2"/>
    </source>
</evidence>
<dbReference type="InterPro" id="IPR042099">
    <property type="entry name" value="ANL_N_sf"/>
</dbReference>
<dbReference type="OrthoDB" id="10253869at2759"/>
<sequence length="550" mass="61134">MAANLGGTVYNAAEKIWCGPKCKEIYSRDMTVGEAIVMQLRRTPQKVIQIIESTGETLTAQEFLNYSMALAKNTLEMGVDAGDIVGVYAKHSLHLGTVMLAAFLCGTPVHGVFHGFEKDTITKLYETTRPKLIFCDEENYNKVLYVMETLKLNAKIVLMTGSLKGILNIKDLVTYRKDIGDISSFPCTKLSSADTAAILCSSGTTGTPKGVMCSHQSMLHNLLYLTATMDSVLMCFSTMYWASGVMNLVQSLLYSTLRIVPDRAYSPEYFLELVERYKVTHIFATGAQMADLVLNTDKEKARSALRSIDTLMAGGAKVPQAIQEQMFEILGDNTKRPGFTIGYGLSEIMGGVSLNGGYPFEFKPDSEGKLWINREACIVGENGQRLGPNETGEVYVHSPYTWMGYYKNPEATDQAKHGKWIRTGDVGYFDSEGFLHLIGRAKEMFKWKNFQICPQPIEEVLQRIPGVAEVCVFPIPDLVAENLAACAIVRTKDVEGNQLTAQMVNEVIEREMDSFYHLRGGVYFVDALPRTDTGKVQRLKMSQIIGEIDR</sequence>
<dbReference type="Pfam" id="PF00501">
    <property type="entry name" value="AMP-binding"/>
    <property type="match status" value="1"/>
</dbReference>
<comment type="subcellular location">
    <subcellularLocation>
        <location evidence="1">Peroxisome</location>
    </subcellularLocation>
</comment>
<dbReference type="eggNOG" id="KOG1176">
    <property type="taxonomic scope" value="Eukaryota"/>
</dbReference>
<feature type="domain" description="AMP-dependent synthetase/ligase" evidence="3">
    <location>
        <begin position="39"/>
        <end position="406"/>
    </location>
</feature>
<dbReference type="STRING" id="7370.A0A1I8ME75"/>
<dbReference type="VEuPathDB" id="VectorBase:MDOMA2_020497"/>
<dbReference type="InterPro" id="IPR020845">
    <property type="entry name" value="AMP-binding_CS"/>
</dbReference>
<protein>
    <submittedName>
        <fullName evidence="6">Uncharacterized protein LOC101901419</fullName>
    </submittedName>
</protein>
<proteinExistence type="predicted"/>